<dbReference type="Proteomes" id="UP000054843">
    <property type="component" value="Unassembled WGS sequence"/>
</dbReference>
<keyword evidence="1" id="KW-1133">Transmembrane helix</keyword>
<reference evidence="2 3" key="1">
    <citation type="submission" date="2015-01" db="EMBL/GenBank/DDBJ databases">
        <title>Evolution of Trichinella species and genotypes.</title>
        <authorList>
            <person name="Korhonen P.K."/>
            <person name="Edoardo P."/>
            <person name="Giuseppe L.R."/>
            <person name="Gasser R.B."/>
        </authorList>
    </citation>
    <scope>NUCLEOTIDE SEQUENCE [LARGE SCALE GENOMIC DNA]</scope>
    <source>
        <strain evidence="2">ISS1980</strain>
    </source>
</reference>
<evidence type="ECO:0000256" key="1">
    <source>
        <dbReference type="SAM" id="Phobius"/>
    </source>
</evidence>
<evidence type="ECO:0000313" key="2">
    <source>
        <dbReference type="EMBL" id="KRZ75137.1"/>
    </source>
</evidence>
<protein>
    <submittedName>
        <fullName evidence="2">Uncharacterized protein</fullName>
    </submittedName>
</protein>
<sequence>MNTDYQLWEIADLSSDSPQLSISKTDCCSTKINLRYKCYYNQRLLLAGIRKLIKCDSRVYYQGGRFYVALNCSHYNRIMIKLFDKFAQSCAIFLSFAQLIFPSFFVQFD</sequence>
<dbReference type="AlphaFoldDB" id="A0A0V1MTM6"/>
<keyword evidence="1" id="KW-0472">Membrane</keyword>
<gene>
    <name evidence="2" type="ORF">T10_10950</name>
</gene>
<comment type="caution">
    <text evidence="2">The sequence shown here is derived from an EMBL/GenBank/DDBJ whole genome shotgun (WGS) entry which is preliminary data.</text>
</comment>
<organism evidence="2 3">
    <name type="scientific">Trichinella papuae</name>
    <dbReference type="NCBI Taxonomy" id="268474"/>
    <lineage>
        <taxon>Eukaryota</taxon>
        <taxon>Metazoa</taxon>
        <taxon>Ecdysozoa</taxon>
        <taxon>Nematoda</taxon>
        <taxon>Enoplea</taxon>
        <taxon>Dorylaimia</taxon>
        <taxon>Trichinellida</taxon>
        <taxon>Trichinellidae</taxon>
        <taxon>Trichinella</taxon>
    </lineage>
</organism>
<name>A0A0V1MTM6_9BILA</name>
<keyword evidence="3" id="KW-1185">Reference proteome</keyword>
<proteinExistence type="predicted"/>
<accession>A0A0V1MTM6</accession>
<evidence type="ECO:0000313" key="3">
    <source>
        <dbReference type="Proteomes" id="UP000054843"/>
    </source>
</evidence>
<keyword evidence="1" id="KW-0812">Transmembrane</keyword>
<dbReference type="EMBL" id="JYDO01000042">
    <property type="protein sequence ID" value="KRZ75137.1"/>
    <property type="molecule type" value="Genomic_DNA"/>
</dbReference>
<feature type="transmembrane region" description="Helical" evidence="1">
    <location>
        <begin position="86"/>
        <end position="106"/>
    </location>
</feature>